<evidence type="ECO:0000313" key="3">
    <source>
        <dbReference type="EMBL" id="PMD43870.1"/>
    </source>
</evidence>
<organism evidence="3 4">
    <name type="scientific">Hyaloscypha variabilis (strain UAMH 11265 / GT02V1 / F)</name>
    <name type="common">Meliniomyces variabilis</name>
    <dbReference type="NCBI Taxonomy" id="1149755"/>
    <lineage>
        <taxon>Eukaryota</taxon>
        <taxon>Fungi</taxon>
        <taxon>Dikarya</taxon>
        <taxon>Ascomycota</taxon>
        <taxon>Pezizomycotina</taxon>
        <taxon>Leotiomycetes</taxon>
        <taxon>Helotiales</taxon>
        <taxon>Hyaloscyphaceae</taxon>
        <taxon>Hyaloscypha</taxon>
        <taxon>Hyaloscypha variabilis</taxon>
    </lineage>
</organism>
<dbReference type="PROSITE" id="PS00028">
    <property type="entry name" value="ZINC_FINGER_C2H2_1"/>
    <property type="match status" value="1"/>
</dbReference>
<dbReference type="EMBL" id="KZ613941">
    <property type="protein sequence ID" value="PMD43870.1"/>
    <property type="molecule type" value="Genomic_DNA"/>
</dbReference>
<reference evidence="3 4" key="1">
    <citation type="submission" date="2016-04" db="EMBL/GenBank/DDBJ databases">
        <title>A degradative enzymes factory behind the ericoid mycorrhizal symbiosis.</title>
        <authorList>
            <consortium name="DOE Joint Genome Institute"/>
            <person name="Martino E."/>
            <person name="Morin E."/>
            <person name="Grelet G."/>
            <person name="Kuo A."/>
            <person name="Kohler A."/>
            <person name="Daghino S."/>
            <person name="Barry K."/>
            <person name="Choi C."/>
            <person name="Cichocki N."/>
            <person name="Clum A."/>
            <person name="Copeland A."/>
            <person name="Hainaut M."/>
            <person name="Haridas S."/>
            <person name="Labutti K."/>
            <person name="Lindquist E."/>
            <person name="Lipzen A."/>
            <person name="Khouja H.-R."/>
            <person name="Murat C."/>
            <person name="Ohm R."/>
            <person name="Olson A."/>
            <person name="Spatafora J."/>
            <person name="Veneault-Fourrey C."/>
            <person name="Henrissat B."/>
            <person name="Grigoriev I."/>
            <person name="Martin F."/>
            <person name="Perotto S."/>
        </authorList>
    </citation>
    <scope>NUCLEOTIDE SEQUENCE [LARGE SCALE GENOMIC DNA]</scope>
    <source>
        <strain evidence="3 4">F</strain>
    </source>
</reference>
<name>A0A2J6RZC7_HYAVF</name>
<proteinExistence type="predicted"/>
<dbReference type="InterPro" id="IPR036236">
    <property type="entry name" value="Znf_C2H2_sf"/>
</dbReference>
<gene>
    <name evidence="3" type="ORF">L207DRAFT_562967</name>
</gene>
<dbReference type="GO" id="GO:0008270">
    <property type="term" value="F:zinc ion binding"/>
    <property type="evidence" value="ECO:0007669"/>
    <property type="project" value="UniProtKB-KW"/>
</dbReference>
<dbReference type="AlphaFoldDB" id="A0A2J6RZC7"/>
<keyword evidence="1" id="KW-0863">Zinc-finger</keyword>
<dbReference type="PROSITE" id="PS50157">
    <property type="entry name" value="ZINC_FINGER_C2H2_2"/>
    <property type="match status" value="1"/>
</dbReference>
<keyword evidence="4" id="KW-1185">Reference proteome</keyword>
<accession>A0A2J6RZC7</accession>
<dbReference type="InterPro" id="IPR013087">
    <property type="entry name" value="Znf_C2H2_type"/>
</dbReference>
<dbReference type="Proteomes" id="UP000235786">
    <property type="component" value="Unassembled WGS sequence"/>
</dbReference>
<feature type="domain" description="C2H2-type" evidence="2">
    <location>
        <begin position="183"/>
        <end position="209"/>
    </location>
</feature>
<keyword evidence="1" id="KW-0479">Metal-binding</keyword>
<protein>
    <recommendedName>
        <fullName evidence="2">C2H2-type domain-containing protein</fullName>
    </recommendedName>
</protein>
<evidence type="ECO:0000259" key="2">
    <source>
        <dbReference type="PROSITE" id="PS50157"/>
    </source>
</evidence>
<sequence length="329" mass="37407">MLPDNKACYFVSFVTSGNLACTMLNPDKQVETQGAQKVASVKSSPPAPTLPWAFSVPTLAVIKRALEAGRAGEAGEAGERGLHIQTELKENEMISTGANDHIQRRDDVHNQDDDSQKKALEVLKVIRDLGYMIQRDPSHSRHASLPSVASNRTENTVTCQVCKKFTGRPCELKKHMKRHERPYGCTFLNCNKTFGSKNDWMRHENSEHALLEMWRCDEERLEGGPCWKVNYRREIFNDHLVKAHQISEDSAIKSKGENCRIGRNGQCRFWCGFCFKLVDLKKKGVEAWTERFDHVDDHFMGRHGIEKRSIADWVPIDSDRPKGELESAL</sequence>
<dbReference type="PANTHER" id="PTHR35391:SF3">
    <property type="entry name" value="FINGER DOMAIN PROTEIN, PUTATIVE (AFU_ORTHOLOGUE AFUA_8G04300)-RELATED"/>
    <property type="match status" value="1"/>
</dbReference>
<dbReference type="SMART" id="SM00355">
    <property type="entry name" value="ZnF_C2H2"/>
    <property type="match status" value="2"/>
</dbReference>
<dbReference type="STRING" id="1149755.A0A2J6RZC7"/>
<dbReference type="SUPFAM" id="SSF57667">
    <property type="entry name" value="beta-beta-alpha zinc fingers"/>
    <property type="match status" value="1"/>
</dbReference>
<dbReference type="Gene3D" id="3.30.160.60">
    <property type="entry name" value="Classic Zinc Finger"/>
    <property type="match status" value="1"/>
</dbReference>
<dbReference type="PANTHER" id="PTHR35391">
    <property type="entry name" value="C2H2-TYPE DOMAIN-CONTAINING PROTEIN-RELATED"/>
    <property type="match status" value="1"/>
</dbReference>
<keyword evidence="1" id="KW-0862">Zinc</keyword>
<dbReference type="OrthoDB" id="6077919at2759"/>
<evidence type="ECO:0000256" key="1">
    <source>
        <dbReference type="PROSITE-ProRule" id="PRU00042"/>
    </source>
</evidence>
<evidence type="ECO:0000313" key="4">
    <source>
        <dbReference type="Proteomes" id="UP000235786"/>
    </source>
</evidence>